<comment type="caution">
    <text evidence="1">The sequence shown here is derived from an EMBL/GenBank/DDBJ whole genome shotgun (WGS) entry which is preliminary data.</text>
</comment>
<evidence type="ECO:0000313" key="2">
    <source>
        <dbReference type="Proteomes" id="UP000188532"/>
    </source>
</evidence>
<evidence type="ECO:0000313" key="1">
    <source>
        <dbReference type="EMBL" id="OOK71198.1"/>
    </source>
</evidence>
<accession>A0A1V3WWS3</accession>
<sequence length="38" mass="4271">MIDDIARSSRVLPVPDRLLMATLPVTMLLVQYRSATAR</sequence>
<dbReference type="Proteomes" id="UP000188532">
    <property type="component" value="Unassembled WGS sequence"/>
</dbReference>
<dbReference type="AlphaFoldDB" id="A0A1V3WWS3"/>
<protein>
    <submittedName>
        <fullName evidence="1">Uncharacterized protein</fullName>
    </submittedName>
</protein>
<dbReference type="EMBL" id="MVBN01000006">
    <property type="protein sequence ID" value="OOK71198.1"/>
    <property type="molecule type" value="Genomic_DNA"/>
</dbReference>
<reference evidence="1 2" key="1">
    <citation type="submission" date="2017-02" db="EMBL/GenBank/DDBJ databases">
        <title>Complete genome sequences of Mycobacterium kansasii strains isolated from rhesus macaques.</title>
        <authorList>
            <person name="Panda A."/>
            <person name="Nagaraj S."/>
            <person name="Zhao X."/>
            <person name="Tettelin H."/>
            <person name="Detolla L.J."/>
        </authorList>
    </citation>
    <scope>NUCLEOTIDE SEQUENCE [LARGE SCALE GENOMIC DNA]</scope>
    <source>
        <strain evidence="1 2">11-3469</strain>
    </source>
</reference>
<gene>
    <name evidence="1" type="ORF">BZL29_5809</name>
</gene>
<name>A0A1V3WWS3_MYCKA</name>
<proteinExistence type="predicted"/>
<organism evidence="1 2">
    <name type="scientific">Mycobacterium kansasii</name>
    <dbReference type="NCBI Taxonomy" id="1768"/>
    <lineage>
        <taxon>Bacteria</taxon>
        <taxon>Bacillati</taxon>
        <taxon>Actinomycetota</taxon>
        <taxon>Actinomycetes</taxon>
        <taxon>Mycobacteriales</taxon>
        <taxon>Mycobacteriaceae</taxon>
        <taxon>Mycobacterium</taxon>
    </lineage>
</organism>